<keyword evidence="6" id="KW-1185">Reference proteome</keyword>
<evidence type="ECO:0000256" key="3">
    <source>
        <dbReference type="ARBA" id="ARBA00022741"/>
    </source>
</evidence>
<organism evidence="5 6">
    <name type="scientific">Necator americanus</name>
    <name type="common">Human hookworm</name>
    <dbReference type="NCBI Taxonomy" id="51031"/>
    <lineage>
        <taxon>Eukaryota</taxon>
        <taxon>Metazoa</taxon>
        <taxon>Ecdysozoa</taxon>
        <taxon>Nematoda</taxon>
        <taxon>Chromadorea</taxon>
        <taxon>Rhabditida</taxon>
        <taxon>Rhabditina</taxon>
        <taxon>Rhabditomorpha</taxon>
        <taxon>Strongyloidea</taxon>
        <taxon>Ancylostomatidae</taxon>
        <taxon>Bunostominae</taxon>
        <taxon>Necator</taxon>
    </lineage>
</organism>
<evidence type="ECO:0000313" key="5">
    <source>
        <dbReference type="EMBL" id="KAK6765016.1"/>
    </source>
</evidence>
<dbReference type="PANTHER" id="PTHR43272">
    <property type="entry name" value="LONG-CHAIN-FATTY-ACID--COA LIGASE"/>
    <property type="match status" value="1"/>
</dbReference>
<gene>
    <name evidence="5" type="primary">Necator_chrX.g25254</name>
    <name evidence="5" type="ORF">RB195_025088</name>
</gene>
<evidence type="ECO:0008006" key="7">
    <source>
        <dbReference type="Google" id="ProtNLM"/>
    </source>
</evidence>
<name>A0ABR1ET07_NECAM</name>
<reference evidence="5 6" key="1">
    <citation type="submission" date="2023-08" db="EMBL/GenBank/DDBJ databases">
        <title>A Necator americanus chromosomal reference genome.</title>
        <authorList>
            <person name="Ilik V."/>
            <person name="Petrzelkova K.J."/>
            <person name="Pardy F."/>
            <person name="Fuh T."/>
            <person name="Niatou-Singa F.S."/>
            <person name="Gouil Q."/>
            <person name="Baker L."/>
            <person name="Ritchie M.E."/>
            <person name="Jex A.R."/>
            <person name="Gazzola D."/>
            <person name="Li H."/>
            <person name="Toshio Fujiwara R."/>
            <person name="Zhan B."/>
            <person name="Aroian R.V."/>
            <person name="Pafco B."/>
            <person name="Schwarz E.M."/>
        </authorList>
    </citation>
    <scope>NUCLEOTIDE SEQUENCE [LARGE SCALE GENOMIC DNA]</scope>
    <source>
        <strain evidence="5 6">Aroian</strain>
        <tissue evidence="5">Whole animal</tissue>
    </source>
</reference>
<comment type="similarity">
    <text evidence="1">Belongs to the ATP-dependent AMP-binding enzyme family.</text>
</comment>
<evidence type="ECO:0000256" key="1">
    <source>
        <dbReference type="ARBA" id="ARBA00006432"/>
    </source>
</evidence>
<dbReference type="PANTHER" id="PTHR43272:SF83">
    <property type="entry name" value="ACYL-COA SYNTHETASE LONG-CHAIN, ISOFORM J"/>
    <property type="match status" value="1"/>
</dbReference>
<dbReference type="Proteomes" id="UP001303046">
    <property type="component" value="Unassembled WGS sequence"/>
</dbReference>
<protein>
    <recommendedName>
        <fullName evidence="7">AMP-binding enzyme C-terminal domain-containing protein</fullName>
    </recommendedName>
</protein>
<dbReference type="EMBL" id="JAVFWL010000006">
    <property type="protein sequence ID" value="KAK6765016.1"/>
    <property type="molecule type" value="Genomic_DNA"/>
</dbReference>
<evidence type="ECO:0000313" key="6">
    <source>
        <dbReference type="Proteomes" id="UP001303046"/>
    </source>
</evidence>
<accession>A0ABR1ET07</accession>
<keyword evidence="4" id="KW-0067">ATP-binding</keyword>
<sequence length="113" mass="12919">MTEVRLLPDVHTGVHTCMCMCACRTYVRGFVLCVGIRSDNVEELCREKKVVDAVLKQIQSYLSGKLQRVEIPKKIYLCAEQWTSASGMVTEALKLKRMTIEKAFRKQIDEMCS</sequence>
<keyword evidence="3" id="KW-0547">Nucleotide-binding</keyword>
<evidence type="ECO:0000256" key="4">
    <source>
        <dbReference type="ARBA" id="ARBA00022840"/>
    </source>
</evidence>
<comment type="caution">
    <text evidence="5">The sequence shown here is derived from an EMBL/GenBank/DDBJ whole genome shotgun (WGS) entry which is preliminary data.</text>
</comment>
<evidence type="ECO:0000256" key="2">
    <source>
        <dbReference type="ARBA" id="ARBA00022598"/>
    </source>
</evidence>
<proteinExistence type="inferred from homology"/>
<keyword evidence="2" id="KW-0436">Ligase</keyword>